<dbReference type="EMBL" id="CAKKNE010000005">
    <property type="protein sequence ID" value="CAH0375632.1"/>
    <property type="molecule type" value="Genomic_DNA"/>
</dbReference>
<keyword evidence="5" id="KW-1185">Reference proteome</keyword>
<dbReference type="Gene3D" id="3.40.50.720">
    <property type="entry name" value="NAD(P)-binding Rossmann-like Domain"/>
    <property type="match status" value="1"/>
</dbReference>
<dbReference type="InterPro" id="IPR000683">
    <property type="entry name" value="Gfo/Idh/MocA-like_OxRdtase_N"/>
</dbReference>
<dbReference type="PANTHER" id="PTHR46368">
    <property type="match status" value="1"/>
</dbReference>
<sequence length="408" mass="44945">MMRGPRQDDDSVIENPLKLGLIQANPLAIGLLHASRNTRKLKITAAAECDRALLERSCEPEELKGVKWYESYNAILRDPDATTRVDSVFIGGTTSTRSQWAVAAAQHHKHVLIGCPAAADYESTVVMRDACVAEDVALQDVVPFSHHTRTEEILSTIAESRFFGEVRRVDVAFTISASRDFLEGAGKESTAKDDPLGCLGDLGWACARMGKLAYGVLNPVSAQVIHSEATAENVPVDVTAVVYFGENSTKPCHMHCSYVHPLQQSFKVIGDNKILRCDDFAYPRFGRDCSYTIESFPAGDEGRSALVDLGQCVVSALNTSRCFNAQNQRVSMLDQFADLCLLEDENDWRRQGFEGKHQARELFSSQIIGTQAVVQALVESLRNPGKAIAVPEDNMPPPPPRDSRMRFD</sequence>
<reference evidence="4" key="2">
    <citation type="submission" date="2021-11" db="EMBL/GenBank/DDBJ databases">
        <authorList>
            <consortium name="Genoscope - CEA"/>
            <person name="William W."/>
        </authorList>
    </citation>
    <scope>NUCLEOTIDE SEQUENCE</scope>
</reference>
<organism evidence="3">
    <name type="scientific">Pelagomonas calceolata</name>
    <dbReference type="NCBI Taxonomy" id="35677"/>
    <lineage>
        <taxon>Eukaryota</taxon>
        <taxon>Sar</taxon>
        <taxon>Stramenopiles</taxon>
        <taxon>Ochrophyta</taxon>
        <taxon>Pelagophyceae</taxon>
        <taxon>Pelagomonadales</taxon>
        <taxon>Pelagomonadaceae</taxon>
        <taxon>Pelagomonas</taxon>
    </lineage>
</organism>
<evidence type="ECO:0000313" key="5">
    <source>
        <dbReference type="Proteomes" id="UP000789595"/>
    </source>
</evidence>
<dbReference type="AlphaFoldDB" id="A0A7S4A445"/>
<reference evidence="3" key="1">
    <citation type="submission" date="2021-01" db="EMBL/GenBank/DDBJ databases">
        <authorList>
            <person name="Corre E."/>
            <person name="Pelletier E."/>
            <person name="Niang G."/>
            <person name="Scheremetjew M."/>
            <person name="Finn R."/>
            <person name="Kale V."/>
            <person name="Holt S."/>
            <person name="Cochrane G."/>
            <person name="Meng A."/>
            <person name="Brown T."/>
            <person name="Cohen L."/>
        </authorList>
    </citation>
    <scope>NUCLEOTIDE SEQUENCE</scope>
    <source>
        <strain evidence="3">CCMP1756</strain>
    </source>
</reference>
<dbReference type="Pfam" id="PF01408">
    <property type="entry name" value="GFO_IDH_MocA"/>
    <property type="match status" value="1"/>
</dbReference>
<evidence type="ECO:0000313" key="4">
    <source>
        <dbReference type="EMBL" id="CAH0375632.1"/>
    </source>
</evidence>
<dbReference type="Proteomes" id="UP000789595">
    <property type="component" value="Unassembled WGS sequence"/>
</dbReference>
<name>A0A7S4A445_9STRA</name>
<dbReference type="SUPFAM" id="SSF51735">
    <property type="entry name" value="NAD(P)-binding Rossmann-fold domains"/>
    <property type="match status" value="1"/>
</dbReference>
<protein>
    <recommendedName>
        <fullName evidence="2">Gfo/Idh/MocA-like oxidoreductase N-terminal domain-containing protein</fullName>
    </recommendedName>
</protein>
<feature type="domain" description="Gfo/Idh/MocA-like oxidoreductase N-terminal" evidence="2">
    <location>
        <begin position="38"/>
        <end position="137"/>
    </location>
</feature>
<evidence type="ECO:0000313" key="3">
    <source>
        <dbReference type="EMBL" id="CAE0703005.1"/>
    </source>
</evidence>
<accession>A0A7S4A445</accession>
<proteinExistence type="predicted"/>
<gene>
    <name evidence="3" type="ORF">PCAL00307_LOCUS18452</name>
    <name evidence="4" type="ORF">PECAL_5P01660</name>
</gene>
<dbReference type="OrthoDB" id="2129491at2759"/>
<dbReference type="GO" id="GO:0000166">
    <property type="term" value="F:nucleotide binding"/>
    <property type="evidence" value="ECO:0007669"/>
    <property type="project" value="InterPro"/>
</dbReference>
<evidence type="ECO:0000259" key="2">
    <source>
        <dbReference type="Pfam" id="PF01408"/>
    </source>
</evidence>
<dbReference type="Gene3D" id="3.30.360.10">
    <property type="entry name" value="Dihydrodipicolinate Reductase, domain 2"/>
    <property type="match status" value="1"/>
</dbReference>
<dbReference type="InterPro" id="IPR036291">
    <property type="entry name" value="NAD(P)-bd_dom_sf"/>
</dbReference>
<feature type="region of interest" description="Disordered" evidence="1">
    <location>
        <begin position="387"/>
        <end position="408"/>
    </location>
</feature>
<evidence type="ECO:0000256" key="1">
    <source>
        <dbReference type="SAM" id="MobiDB-lite"/>
    </source>
</evidence>
<dbReference type="PANTHER" id="PTHR46368:SF4">
    <property type="entry name" value="OS10G0403700 PROTEIN"/>
    <property type="match status" value="1"/>
</dbReference>
<dbReference type="EMBL" id="HBIW01021426">
    <property type="protein sequence ID" value="CAE0703005.1"/>
    <property type="molecule type" value="Transcribed_RNA"/>
</dbReference>
<dbReference type="SUPFAM" id="SSF55347">
    <property type="entry name" value="Glyceraldehyde-3-phosphate dehydrogenase-like, C-terminal domain"/>
    <property type="match status" value="1"/>
</dbReference>